<keyword evidence="1" id="KW-0175">Coiled coil</keyword>
<dbReference type="STRING" id="1849968.A8C32_11495"/>
<reference evidence="3 4" key="1">
    <citation type="submission" date="2016-05" db="EMBL/GenBank/DDBJ databases">
        <title>Draft Genome Sequence of Algibacter sp. Strain SK-16 Isolated from the Surface Water of Aburatsubo Inlet.</title>
        <authorList>
            <person name="Wong S.-K."/>
            <person name="Yoshizawa S."/>
            <person name="Nakajima Y."/>
            <person name="Ogura Y."/>
            <person name="Tetsuya H."/>
            <person name="Hamasaki K."/>
        </authorList>
    </citation>
    <scope>NUCLEOTIDE SEQUENCE [LARGE SCALE GENOMIC DNA]</scope>
    <source>
        <strain evidence="3 4">SK-16</strain>
    </source>
</reference>
<evidence type="ECO:0008006" key="5">
    <source>
        <dbReference type="Google" id="ProtNLM"/>
    </source>
</evidence>
<feature type="signal peptide" evidence="2">
    <location>
        <begin position="1"/>
        <end position="19"/>
    </location>
</feature>
<protein>
    <recommendedName>
        <fullName evidence="5">DUF3078 domain-containing protein</fullName>
    </recommendedName>
</protein>
<dbReference type="Pfam" id="PF11276">
    <property type="entry name" value="DUF3078"/>
    <property type="match status" value="1"/>
</dbReference>
<keyword evidence="2" id="KW-0732">Signal</keyword>
<feature type="coiled-coil region" evidence="1">
    <location>
        <begin position="18"/>
        <end position="51"/>
    </location>
</feature>
<dbReference type="AlphaFoldDB" id="A0A1E5TDB1"/>
<comment type="caution">
    <text evidence="3">The sequence shown here is derived from an EMBL/GenBank/DDBJ whole genome shotgun (WGS) entry which is preliminary data.</text>
</comment>
<gene>
    <name evidence="3" type="ORF">A8C32_11495</name>
</gene>
<keyword evidence="4" id="KW-1185">Reference proteome</keyword>
<organism evidence="3 4">
    <name type="scientific">Flavivirga aquatica</name>
    <dbReference type="NCBI Taxonomy" id="1849968"/>
    <lineage>
        <taxon>Bacteria</taxon>
        <taxon>Pseudomonadati</taxon>
        <taxon>Bacteroidota</taxon>
        <taxon>Flavobacteriia</taxon>
        <taxon>Flavobacteriales</taxon>
        <taxon>Flavobacteriaceae</taxon>
        <taxon>Flavivirga</taxon>
    </lineage>
</organism>
<evidence type="ECO:0000256" key="1">
    <source>
        <dbReference type="SAM" id="Coils"/>
    </source>
</evidence>
<dbReference type="EMBL" id="MDJD01000007">
    <property type="protein sequence ID" value="OEK09339.1"/>
    <property type="molecule type" value="Genomic_DNA"/>
</dbReference>
<sequence length="317" mass="35266">MKKTLLLLALFIGIISVNAQTKEELKTQKAEKQAEADAAQAQANAIQAKIDALPGWRIGAFGTIGGSISGFNNWYSQGTPNNNSGNIGFTVNGFANLIEDKFFWRNALTTNLNWVKLDDRDNPNDDDDFNPTTDVFNISSLYGRNITKTLAISTLAEYRTTLLDNFNDPGYLDVGVGATWTPIKNLIVVVHPLNYNFVFSDEDTIFESSLGAKIVADYTRQIGAVNFKTNLSAFQSYESENLSNFTWTNSFSYTLWKMIGVGFDFGLRSNKQEALNFATTAFENLSPADQLTTEAPTFDNVDNDLQTYWSIGLSYKF</sequence>
<evidence type="ECO:0000313" key="4">
    <source>
        <dbReference type="Proteomes" id="UP000095713"/>
    </source>
</evidence>
<feature type="chain" id="PRO_5009186375" description="DUF3078 domain-containing protein" evidence="2">
    <location>
        <begin position="20"/>
        <end position="317"/>
    </location>
</feature>
<evidence type="ECO:0000256" key="2">
    <source>
        <dbReference type="SAM" id="SignalP"/>
    </source>
</evidence>
<dbReference type="RefSeq" id="WP_069828776.1">
    <property type="nucleotide sequence ID" value="NZ_MDJD01000007.1"/>
</dbReference>
<dbReference type="Proteomes" id="UP000095713">
    <property type="component" value="Unassembled WGS sequence"/>
</dbReference>
<proteinExistence type="predicted"/>
<accession>A0A1E5TDB1</accession>
<dbReference type="InterPro" id="IPR021428">
    <property type="entry name" value="DUF3078"/>
</dbReference>
<name>A0A1E5TDB1_9FLAO</name>
<dbReference type="OrthoDB" id="1198072at2"/>
<evidence type="ECO:0000313" key="3">
    <source>
        <dbReference type="EMBL" id="OEK09339.1"/>
    </source>
</evidence>